<dbReference type="Proteomes" id="UP001576774">
    <property type="component" value="Unassembled WGS sequence"/>
</dbReference>
<organism evidence="1 2">
    <name type="scientific">Floridaenema aerugineum BLCC-F46</name>
    <dbReference type="NCBI Taxonomy" id="3153654"/>
    <lineage>
        <taxon>Bacteria</taxon>
        <taxon>Bacillati</taxon>
        <taxon>Cyanobacteriota</taxon>
        <taxon>Cyanophyceae</taxon>
        <taxon>Oscillatoriophycideae</taxon>
        <taxon>Aerosakkonematales</taxon>
        <taxon>Aerosakkonemataceae</taxon>
        <taxon>Floridanema</taxon>
        <taxon>Floridanema aerugineum</taxon>
    </lineage>
</organism>
<dbReference type="Pfam" id="PF09194">
    <property type="entry name" value="Endonuc-BsobI"/>
    <property type="match status" value="1"/>
</dbReference>
<keyword evidence="1" id="KW-0540">Nuclease</keyword>
<dbReference type="RefSeq" id="WP_413274034.1">
    <property type="nucleotide sequence ID" value="NZ_JBHFNQ010000215.1"/>
</dbReference>
<evidence type="ECO:0000313" key="1">
    <source>
        <dbReference type="EMBL" id="MFB2881040.1"/>
    </source>
</evidence>
<dbReference type="InterPro" id="IPR011335">
    <property type="entry name" value="Restrct_endonuc-II-like"/>
</dbReference>
<dbReference type="Gene3D" id="3.40.91.10">
    <property type="match status" value="1"/>
</dbReference>
<protein>
    <submittedName>
        <fullName evidence="1">AvaI/BsoBI family type II restriction endonuclease</fullName>
    </submittedName>
</protein>
<name>A0ABV4XE10_9CYAN</name>
<keyword evidence="2" id="KW-1185">Reference proteome</keyword>
<dbReference type="SUPFAM" id="SSF52980">
    <property type="entry name" value="Restriction endonuclease-like"/>
    <property type="match status" value="1"/>
</dbReference>
<reference evidence="1 2" key="1">
    <citation type="submission" date="2024-09" db="EMBL/GenBank/DDBJ databases">
        <title>Floridaenema gen nov. (Aerosakkonemataceae, Aerosakkonematales ord. nov., Cyanobacteria) from benthic tropical and subtropical fresh waters, with the description of four new species.</title>
        <authorList>
            <person name="Moretto J.A."/>
            <person name="Berthold D.E."/>
            <person name="Lefler F.W."/>
            <person name="Huang I.-S."/>
            <person name="Laughinghouse H. IV."/>
        </authorList>
    </citation>
    <scope>NUCLEOTIDE SEQUENCE [LARGE SCALE GENOMIC DNA]</scope>
    <source>
        <strain evidence="1 2">BLCC-F46</strain>
    </source>
</reference>
<keyword evidence="1" id="KW-0255">Endonuclease</keyword>
<sequence length="56" mass="6070">HLQSSDDLVTTYQATRAGFVALALEKNRRATPYIAEARVLQEAASQAKNPADLLNA</sequence>
<dbReference type="InterPro" id="IPR015277">
    <property type="entry name" value="Restrct_endonuc_II_AvaI/BsoBI"/>
</dbReference>
<dbReference type="InterPro" id="IPR043091">
    <property type="entry name" value="Restr_endonucII_AvaI/BsoBI_hel"/>
</dbReference>
<comment type="caution">
    <text evidence="1">The sequence shown here is derived from an EMBL/GenBank/DDBJ whole genome shotgun (WGS) entry which is preliminary data.</text>
</comment>
<dbReference type="GO" id="GO:0004519">
    <property type="term" value="F:endonuclease activity"/>
    <property type="evidence" value="ECO:0007669"/>
    <property type="project" value="UniProtKB-KW"/>
</dbReference>
<dbReference type="Gene3D" id="1.10.238.90">
    <property type="entry name" value="Restriction endonuclease BsobI, helical domain"/>
    <property type="match status" value="1"/>
</dbReference>
<proteinExistence type="predicted"/>
<evidence type="ECO:0000313" key="2">
    <source>
        <dbReference type="Proteomes" id="UP001576774"/>
    </source>
</evidence>
<accession>A0ABV4XE10</accession>
<dbReference type="EMBL" id="JBHFNQ010000215">
    <property type="protein sequence ID" value="MFB2881040.1"/>
    <property type="molecule type" value="Genomic_DNA"/>
</dbReference>
<keyword evidence="1" id="KW-0378">Hydrolase</keyword>
<gene>
    <name evidence="1" type="ORF">ACE1CC_29680</name>
</gene>
<feature type="non-terminal residue" evidence="1">
    <location>
        <position position="1"/>
    </location>
</feature>